<reference evidence="2" key="1">
    <citation type="submission" date="2016-11" db="UniProtKB">
        <authorList>
            <consortium name="WormBaseParasite"/>
        </authorList>
    </citation>
    <scope>IDENTIFICATION</scope>
</reference>
<evidence type="ECO:0000313" key="1">
    <source>
        <dbReference type="Proteomes" id="UP000095287"/>
    </source>
</evidence>
<dbReference type="WBParaSite" id="L893_g26206.t1">
    <property type="protein sequence ID" value="L893_g26206.t1"/>
    <property type="gene ID" value="L893_g26206"/>
</dbReference>
<dbReference type="Proteomes" id="UP000095287">
    <property type="component" value="Unplaced"/>
</dbReference>
<protein>
    <submittedName>
        <fullName evidence="2">Uncharacterized protein</fullName>
    </submittedName>
</protein>
<keyword evidence="1" id="KW-1185">Reference proteome</keyword>
<sequence>MSQEALIDPSRFYHKKDESSANVFLTASEPKNSNSATSVANMVAVVEAIRIASAVKDNVLHVVFAAIHQRCLVTSQSVKTNNRTCSSGREPLESHAQNGADQHLELWPLHSQGQLVPLRNLSLRPTEARCWRIG</sequence>
<proteinExistence type="predicted"/>
<name>A0A1I7ZGX0_9BILA</name>
<organism evidence="1 2">
    <name type="scientific">Steinernema glaseri</name>
    <dbReference type="NCBI Taxonomy" id="37863"/>
    <lineage>
        <taxon>Eukaryota</taxon>
        <taxon>Metazoa</taxon>
        <taxon>Ecdysozoa</taxon>
        <taxon>Nematoda</taxon>
        <taxon>Chromadorea</taxon>
        <taxon>Rhabditida</taxon>
        <taxon>Tylenchina</taxon>
        <taxon>Panagrolaimomorpha</taxon>
        <taxon>Strongyloidoidea</taxon>
        <taxon>Steinernematidae</taxon>
        <taxon>Steinernema</taxon>
    </lineage>
</organism>
<accession>A0A1I7ZGX0</accession>
<dbReference type="AlphaFoldDB" id="A0A1I7ZGX0"/>
<evidence type="ECO:0000313" key="2">
    <source>
        <dbReference type="WBParaSite" id="L893_g26206.t1"/>
    </source>
</evidence>